<comment type="caution">
    <text evidence="2">The sequence shown here is derived from an EMBL/GenBank/DDBJ whole genome shotgun (WGS) entry which is preliminary data.</text>
</comment>
<evidence type="ECO:0000313" key="3">
    <source>
        <dbReference type="Proteomes" id="UP001629230"/>
    </source>
</evidence>
<dbReference type="RefSeq" id="WP_408176062.1">
    <property type="nucleotide sequence ID" value="NZ_JAQQEZ010000003.1"/>
</dbReference>
<accession>A0ABW9ALY4</accession>
<dbReference type="Proteomes" id="UP001629230">
    <property type="component" value="Unassembled WGS sequence"/>
</dbReference>
<evidence type="ECO:0000256" key="1">
    <source>
        <dbReference type="SAM" id="MobiDB-lite"/>
    </source>
</evidence>
<keyword evidence="3" id="KW-1185">Reference proteome</keyword>
<organism evidence="2 3">
    <name type="scientific">Paraburkholderia dipogonis</name>
    <dbReference type="NCBI Taxonomy" id="1211383"/>
    <lineage>
        <taxon>Bacteria</taxon>
        <taxon>Pseudomonadati</taxon>
        <taxon>Pseudomonadota</taxon>
        <taxon>Betaproteobacteria</taxon>
        <taxon>Burkholderiales</taxon>
        <taxon>Burkholderiaceae</taxon>
        <taxon>Paraburkholderia</taxon>
    </lineage>
</organism>
<feature type="region of interest" description="Disordered" evidence="1">
    <location>
        <begin position="17"/>
        <end position="53"/>
    </location>
</feature>
<evidence type="ECO:0000313" key="2">
    <source>
        <dbReference type="EMBL" id="MFM0000579.1"/>
    </source>
</evidence>
<name>A0ABW9ALY4_9BURK</name>
<gene>
    <name evidence="2" type="ORF">PQR57_06095</name>
</gene>
<proteinExistence type="predicted"/>
<sequence>MPNVKKHYTIEEAMGAIDRSNGHELTNGPGSPRPVGQVPDGRIPYNNTGKKQGHEYMHRGHIEQRNHSGDHPSGLVALKPLQKNMLKKSRTENRYTSARLTQYLLNSTQGQQALDELDNNVGNPQKWIQNIPVTDGTIYGFEQNGDVPKQVTSAAINIRKIGGELFIASVYPMGFSGERDYELDTFF</sequence>
<reference evidence="2 3" key="1">
    <citation type="journal article" date="2024" name="Chem. Sci.">
        <title>Discovery of megapolipeptins by genome mining of a Burkholderiales bacteria collection.</title>
        <authorList>
            <person name="Paulo B.S."/>
            <person name="Recchia M.J.J."/>
            <person name="Lee S."/>
            <person name="Fergusson C.H."/>
            <person name="Romanowski S.B."/>
            <person name="Hernandez A."/>
            <person name="Krull N."/>
            <person name="Liu D.Y."/>
            <person name="Cavanagh H."/>
            <person name="Bos A."/>
            <person name="Gray C.A."/>
            <person name="Murphy B.T."/>
            <person name="Linington R.G."/>
            <person name="Eustaquio A.S."/>
        </authorList>
    </citation>
    <scope>NUCLEOTIDE SEQUENCE [LARGE SCALE GENOMIC DNA]</scope>
    <source>
        <strain evidence="2 3">RL17-350-BIC-A</strain>
    </source>
</reference>
<protein>
    <submittedName>
        <fullName evidence="2">Uncharacterized protein</fullName>
    </submittedName>
</protein>
<dbReference type="EMBL" id="JAQQEZ010000003">
    <property type="protein sequence ID" value="MFM0000579.1"/>
    <property type="molecule type" value="Genomic_DNA"/>
</dbReference>